<protein>
    <submittedName>
        <fullName evidence="1">Uncharacterized protein</fullName>
    </submittedName>
</protein>
<keyword evidence="2" id="KW-1185">Reference proteome</keyword>
<proteinExistence type="predicted"/>
<evidence type="ECO:0000313" key="1">
    <source>
        <dbReference type="EMBL" id="CAF4568705.1"/>
    </source>
</evidence>
<gene>
    <name evidence="1" type="ORF">OVN521_LOCUS43954</name>
</gene>
<dbReference type="EMBL" id="CAJOBG010064817">
    <property type="protein sequence ID" value="CAF4568705.1"/>
    <property type="molecule type" value="Genomic_DNA"/>
</dbReference>
<reference evidence="1" key="1">
    <citation type="submission" date="2021-02" db="EMBL/GenBank/DDBJ databases">
        <authorList>
            <person name="Nowell W R."/>
        </authorList>
    </citation>
    <scope>NUCLEOTIDE SEQUENCE</scope>
</reference>
<name>A0A820ZNZ3_9BILA</name>
<comment type="caution">
    <text evidence="1">The sequence shown here is derived from an EMBL/GenBank/DDBJ whole genome shotgun (WGS) entry which is preliminary data.</text>
</comment>
<dbReference type="AlphaFoldDB" id="A0A820ZNZ3"/>
<evidence type="ECO:0000313" key="2">
    <source>
        <dbReference type="Proteomes" id="UP000663866"/>
    </source>
</evidence>
<organism evidence="1 2">
    <name type="scientific">Rotaria magnacalcarata</name>
    <dbReference type="NCBI Taxonomy" id="392030"/>
    <lineage>
        <taxon>Eukaryota</taxon>
        <taxon>Metazoa</taxon>
        <taxon>Spiralia</taxon>
        <taxon>Gnathifera</taxon>
        <taxon>Rotifera</taxon>
        <taxon>Eurotatoria</taxon>
        <taxon>Bdelloidea</taxon>
        <taxon>Philodinida</taxon>
        <taxon>Philodinidae</taxon>
        <taxon>Rotaria</taxon>
    </lineage>
</organism>
<dbReference type="Proteomes" id="UP000663866">
    <property type="component" value="Unassembled WGS sequence"/>
</dbReference>
<sequence>MMQWFPNGTCVLGIEDKTNIDRRTIDVIKRWIFNKNRRPHDSANIYLFEWSIDVISEQIWLEAFEEDLFIENPSKQRYFLPELCSQTNIHQLRNIYTQIPKDVKKNIHFD</sequence>
<accession>A0A820ZNZ3</accession>